<sequence>MQQSQPQFRGRCADALATLVLTRLTDLRSLELGEGFLRYSLFLPQLLKRTDYLFPELRHVVLGDKGIELRTSVAYMDLHLIRPVFYSSSISEFECSMTQPWRFQWSDAKPPRSTTLTSLTLFRTNISRATLGELLSATPKLRYLYFEHEFVFNAATSTGPSLSPYLGVDELNTALFPVRDTLEECHFILRLGPGSISTTEYPLASVPFPAVQGTLTMLKFMPRLAKIEVPMTMLLGWYPNFAARLEEVLPHGIVHLTLRDDLVRYCPWVAPSNAEKKVMRIAEYIQGRAFHAAHLQSLKVRLTSAKRSLVHSVGALNISTTGRGSTTSLTRGKKSETYGWQFEMAKPTLTSPTTVCHTARKDSVFRPMSPLSESCWPDANFF</sequence>
<organism evidence="1 2">
    <name type="scientific">Didymella heteroderae</name>
    <dbReference type="NCBI Taxonomy" id="1769908"/>
    <lineage>
        <taxon>Eukaryota</taxon>
        <taxon>Fungi</taxon>
        <taxon>Dikarya</taxon>
        <taxon>Ascomycota</taxon>
        <taxon>Pezizomycotina</taxon>
        <taxon>Dothideomycetes</taxon>
        <taxon>Pleosporomycetidae</taxon>
        <taxon>Pleosporales</taxon>
        <taxon>Pleosporineae</taxon>
        <taxon>Didymellaceae</taxon>
        <taxon>Didymella</taxon>
    </lineage>
</organism>
<gene>
    <name evidence="1" type="ORF">E8E12_003980</name>
</gene>
<reference evidence="1" key="1">
    <citation type="submission" date="2019-04" db="EMBL/GenBank/DDBJ databases">
        <title>Sequencing of skin fungus with MAO and IRED activity.</title>
        <authorList>
            <person name="Marsaioli A.J."/>
            <person name="Bonatto J.M.C."/>
            <person name="Reis Junior O."/>
        </authorList>
    </citation>
    <scope>NUCLEOTIDE SEQUENCE</scope>
    <source>
        <strain evidence="1">28M1</strain>
    </source>
</reference>
<dbReference type="OrthoDB" id="3720847at2759"/>
<accession>A0A9P5C300</accession>
<evidence type="ECO:0000313" key="1">
    <source>
        <dbReference type="EMBL" id="KAF3041512.1"/>
    </source>
</evidence>
<dbReference type="Proteomes" id="UP000758155">
    <property type="component" value="Unassembled WGS sequence"/>
</dbReference>
<proteinExistence type="predicted"/>
<keyword evidence="2" id="KW-1185">Reference proteome</keyword>
<dbReference type="AlphaFoldDB" id="A0A9P5C300"/>
<comment type="caution">
    <text evidence="1">The sequence shown here is derived from an EMBL/GenBank/DDBJ whole genome shotgun (WGS) entry which is preliminary data.</text>
</comment>
<name>A0A9P5C300_9PLEO</name>
<protein>
    <submittedName>
        <fullName evidence="1">Uncharacterized protein</fullName>
    </submittedName>
</protein>
<dbReference type="EMBL" id="SWKV01000020">
    <property type="protein sequence ID" value="KAF3041512.1"/>
    <property type="molecule type" value="Genomic_DNA"/>
</dbReference>
<evidence type="ECO:0000313" key="2">
    <source>
        <dbReference type="Proteomes" id="UP000758155"/>
    </source>
</evidence>